<gene>
    <name evidence="2" type="primary">flhE</name>
    <name evidence="2" type="ORF">LMG21510_03826</name>
</gene>
<dbReference type="Pfam" id="PF06366">
    <property type="entry name" value="FlhE"/>
    <property type="match status" value="1"/>
</dbReference>
<evidence type="ECO:0000313" key="3">
    <source>
        <dbReference type="Proteomes" id="UP000721236"/>
    </source>
</evidence>
<organism evidence="2 3">
    <name type="scientific">Cupriavidus respiraculi</name>
    <dbReference type="NCBI Taxonomy" id="195930"/>
    <lineage>
        <taxon>Bacteria</taxon>
        <taxon>Pseudomonadati</taxon>
        <taxon>Pseudomonadota</taxon>
        <taxon>Betaproteobacteria</taxon>
        <taxon>Burkholderiales</taxon>
        <taxon>Burkholderiaceae</taxon>
        <taxon>Cupriavidus</taxon>
    </lineage>
</organism>
<sequence>MMAWPSPSLAAFTTGRLWQAAALALGLLASAASASNSGDSRHAWTATVNGPALYGKGQRAVSPPIEPVGHLPQAEGVITAVRWRYRFTRVPPTNLQAYLCNANRCVLLPGAEGRTEAFRGDDAGKGFVFAYRVPGQGPLAPVLRAQSNEVTVSFR</sequence>
<reference evidence="2 3" key="1">
    <citation type="submission" date="2021-08" db="EMBL/GenBank/DDBJ databases">
        <authorList>
            <person name="Peeters C."/>
        </authorList>
    </citation>
    <scope>NUCLEOTIDE SEQUENCE [LARGE SCALE GENOMIC DNA]</scope>
    <source>
        <strain evidence="2 3">LMG 21510</strain>
    </source>
</reference>
<protein>
    <submittedName>
        <fullName evidence="2">Flagellar protein FlhE</fullName>
    </submittedName>
</protein>
<keyword evidence="2" id="KW-0966">Cell projection</keyword>
<keyword evidence="2" id="KW-0969">Cilium</keyword>
<comment type="caution">
    <text evidence="2">The sequence shown here is derived from an EMBL/GenBank/DDBJ whole genome shotgun (WGS) entry which is preliminary data.</text>
</comment>
<keyword evidence="1" id="KW-0732">Signal</keyword>
<name>A0ABM8XHD4_9BURK</name>
<keyword evidence="2" id="KW-0282">Flagellum</keyword>
<dbReference type="EMBL" id="CAJZAH010000004">
    <property type="protein sequence ID" value="CAG9179579.1"/>
    <property type="molecule type" value="Genomic_DNA"/>
</dbReference>
<feature type="chain" id="PRO_5045311750" evidence="1">
    <location>
        <begin position="35"/>
        <end position="155"/>
    </location>
</feature>
<dbReference type="Proteomes" id="UP000721236">
    <property type="component" value="Unassembled WGS sequence"/>
</dbReference>
<dbReference type="RefSeq" id="WP_224043434.1">
    <property type="nucleotide sequence ID" value="NZ_CAJZAH010000004.1"/>
</dbReference>
<dbReference type="InterPro" id="IPR009420">
    <property type="entry name" value="FlhE"/>
</dbReference>
<evidence type="ECO:0000256" key="1">
    <source>
        <dbReference type="SAM" id="SignalP"/>
    </source>
</evidence>
<proteinExistence type="predicted"/>
<keyword evidence="3" id="KW-1185">Reference proteome</keyword>
<feature type="signal peptide" evidence="1">
    <location>
        <begin position="1"/>
        <end position="34"/>
    </location>
</feature>
<accession>A0ABM8XHD4</accession>
<evidence type="ECO:0000313" key="2">
    <source>
        <dbReference type="EMBL" id="CAG9179579.1"/>
    </source>
</evidence>